<dbReference type="InterPro" id="IPR042197">
    <property type="entry name" value="Apaf_helical"/>
</dbReference>
<feature type="repeat" description="WD" evidence="4">
    <location>
        <begin position="1082"/>
        <end position="1116"/>
    </location>
</feature>
<dbReference type="Gene3D" id="1.10.533.10">
    <property type="entry name" value="Death Domain, Fas"/>
    <property type="match status" value="1"/>
</dbReference>
<keyword evidence="3" id="KW-0677">Repeat</keyword>
<feature type="repeat" description="WD" evidence="4">
    <location>
        <begin position="696"/>
        <end position="739"/>
    </location>
</feature>
<dbReference type="Pfam" id="PF00400">
    <property type="entry name" value="WD40"/>
    <property type="match status" value="9"/>
</dbReference>
<dbReference type="InterPro" id="IPR048975">
    <property type="entry name" value="WHD_APAF1"/>
</dbReference>
<dbReference type="CDD" id="cd00200">
    <property type="entry name" value="WD40"/>
    <property type="match status" value="2"/>
</dbReference>
<evidence type="ECO:0000313" key="8">
    <source>
        <dbReference type="Proteomes" id="UP000823872"/>
    </source>
</evidence>
<dbReference type="Proteomes" id="UP000823872">
    <property type="component" value="Chromosome B4"/>
</dbReference>
<dbReference type="Gene3D" id="1.25.40.370">
    <property type="match status" value="1"/>
</dbReference>
<accession>A0ABI7ZAB6</accession>
<evidence type="ECO:0000256" key="3">
    <source>
        <dbReference type="ARBA" id="ARBA00022737"/>
    </source>
</evidence>
<dbReference type="Gene3D" id="1.10.8.430">
    <property type="entry name" value="Helical domain of apoptotic protease-activating factors"/>
    <property type="match status" value="1"/>
</dbReference>
<proteinExistence type="predicted"/>
<name>A0ABI7ZAB6_FELCA</name>
<evidence type="ECO:0000259" key="6">
    <source>
        <dbReference type="PROSITE" id="PS50209"/>
    </source>
</evidence>
<dbReference type="CDD" id="cd08323">
    <property type="entry name" value="CARD_APAF1"/>
    <property type="match status" value="1"/>
</dbReference>
<dbReference type="Gene3D" id="3.40.50.300">
    <property type="entry name" value="P-loop containing nucleotide triphosphate hydrolases"/>
    <property type="match status" value="1"/>
</dbReference>
<feature type="compositionally biased region" description="Basic and acidic residues" evidence="5">
    <location>
        <begin position="1250"/>
        <end position="1265"/>
    </location>
</feature>
<dbReference type="InterPro" id="IPR002182">
    <property type="entry name" value="NB-ARC"/>
</dbReference>
<dbReference type="PROSITE" id="PS00678">
    <property type="entry name" value="WD_REPEATS_1"/>
    <property type="match status" value="3"/>
</dbReference>
<dbReference type="Pfam" id="PF00931">
    <property type="entry name" value="NB-ARC"/>
    <property type="match status" value="1"/>
</dbReference>
<dbReference type="PANTHER" id="PTHR22845:SF5">
    <property type="entry name" value="APOPTOTIC PROTEASE-ACTIVATING FACTOR 1"/>
    <property type="match status" value="1"/>
</dbReference>
<dbReference type="InterPro" id="IPR036388">
    <property type="entry name" value="WH-like_DNA-bd_sf"/>
</dbReference>
<dbReference type="InterPro" id="IPR037963">
    <property type="entry name" value="APAF1_CARD_dom"/>
</dbReference>
<dbReference type="InterPro" id="IPR036322">
    <property type="entry name" value="WD40_repeat_dom_sf"/>
</dbReference>
<dbReference type="Ensembl" id="ENSFCTT00005059931.1">
    <property type="protein sequence ID" value="ENSFCTP00005044019.1"/>
    <property type="gene ID" value="ENSFCTG00005020468.1"/>
</dbReference>
<feature type="repeat" description="WD" evidence="4">
    <location>
        <begin position="654"/>
        <end position="695"/>
    </location>
</feature>
<feature type="repeat" description="WD" evidence="4">
    <location>
        <begin position="740"/>
        <end position="781"/>
    </location>
</feature>
<dbReference type="SUPFAM" id="SSF47986">
    <property type="entry name" value="DEATH domain"/>
    <property type="match status" value="1"/>
</dbReference>
<feature type="repeat" description="WD" evidence="4">
    <location>
        <begin position="1041"/>
        <end position="1081"/>
    </location>
</feature>
<dbReference type="Gene3D" id="2.130.10.10">
    <property type="entry name" value="YVTN repeat-like/Quinoprotein amine dehydrogenase"/>
    <property type="match status" value="2"/>
</dbReference>
<evidence type="ECO:0000256" key="4">
    <source>
        <dbReference type="PROSITE-ProRule" id="PRU00221"/>
    </source>
</evidence>
<evidence type="ECO:0000256" key="5">
    <source>
        <dbReference type="SAM" id="MobiDB-lite"/>
    </source>
</evidence>
<feature type="repeat" description="WD" evidence="4">
    <location>
        <begin position="879"/>
        <end position="911"/>
    </location>
</feature>
<dbReference type="Pfam" id="PF00619">
    <property type="entry name" value="CARD"/>
    <property type="match status" value="1"/>
</dbReference>
<dbReference type="InterPro" id="IPR019775">
    <property type="entry name" value="WD40_repeat_CS"/>
</dbReference>
<dbReference type="InterPro" id="IPR020472">
    <property type="entry name" value="WD40_PAC1"/>
</dbReference>
<dbReference type="PROSITE" id="PS50294">
    <property type="entry name" value="WD_REPEATS_REGION"/>
    <property type="match status" value="6"/>
</dbReference>
<dbReference type="PANTHER" id="PTHR22845">
    <property type="entry name" value="APOPTOTIC PROTEASE-ACTIVATING FACTOR 1"/>
    <property type="match status" value="1"/>
</dbReference>
<dbReference type="Pfam" id="PF17908">
    <property type="entry name" value="APAF1_C"/>
    <property type="match status" value="1"/>
</dbReference>
<dbReference type="PRINTS" id="PR00364">
    <property type="entry name" value="DISEASERSIST"/>
</dbReference>
<protein>
    <recommendedName>
        <fullName evidence="6">CARD domain-containing protein</fullName>
    </recommendedName>
</protein>
<feature type="repeat" description="WD" evidence="4">
    <location>
        <begin position="1124"/>
        <end position="1165"/>
    </location>
</feature>
<dbReference type="Pfam" id="PF21296">
    <property type="entry name" value="WHD_APAF1"/>
    <property type="match status" value="1"/>
</dbReference>
<dbReference type="InterPro" id="IPR015943">
    <property type="entry name" value="WD40/YVTN_repeat-like_dom_sf"/>
</dbReference>
<dbReference type="PRINTS" id="PR00320">
    <property type="entry name" value="GPROTEINBRPT"/>
</dbReference>
<gene>
    <name evidence="7" type="primary">APAF1</name>
</gene>
<keyword evidence="1 4" id="KW-0853">WD repeat</keyword>
<dbReference type="PROSITE" id="PS50082">
    <property type="entry name" value="WD_REPEATS_2"/>
    <property type="match status" value="9"/>
</dbReference>
<feature type="repeat" description="WD" evidence="4">
    <location>
        <begin position="1000"/>
        <end position="1041"/>
    </location>
</feature>
<dbReference type="InterPro" id="IPR001680">
    <property type="entry name" value="WD40_rpt"/>
</dbReference>
<feature type="repeat" description="WD" evidence="4">
    <location>
        <begin position="612"/>
        <end position="653"/>
    </location>
</feature>
<dbReference type="InterPro" id="IPR041452">
    <property type="entry name" value="APAF1_C"/>
</dbReference>
<sequence length="1265" mass="143491">MDAKARNCLLQHREALEKDIKTSYIMDRMINDGVLTVSEEEKVKNEPTQQQRAALLIKMILKKDNYSYISFYNALIHEGYKDLAGLLHGGIPVISSSNGGKDSVGGITSYVRTVLCEGGVPQRPVVFVTRKKLVNSIQQNLFKLNGEPGWVIIYGMAGCGKSVLAAETVRDHSFLDGCFPGGVHWVSVGKQDKSGLLMKLQNLCARLDQDESFSQRLPLNIEEAKDRLRILMLRKHPRSLLILDDVWDPWVLKAFDNQCQILITTRDKSVTDSVMGPKYVVSVESGLGKEKGLEILSLFVNMKKADLPEQAHSIIKECKGSPLVVSLIGALLRDFPNRWDYYLRQLQNKQFKRIRKSSFYDYEALDEAMSISVEMLREDIKDYYTDLSILQKDVKVPTKVLCILWDMETEEVEDILQEFVNKSLLFCDRNGKSFCYYLHDLQVDFLIEKNRNQLQDLHKKLITQFQRHHQPHTLSPDQEDCMYWYNFLAYHMASANMHKELCALMFSLDWIKAKTELVGPAHLIHEFVEYRHILDEKDCAVCENFQEFLSLNGHLLGRQPFPNIVQLGLCEPETSEVYQQAKLQAKQEVDNGMLYLEWINKKNNKNLSRLVVRPHTDAVYHACFSEDGQRIASCGVDKTLQVFKAETGEKLLEIKAHEDEVLCCAFSADDRFIATCSVDKKVKIWNSMTGELVHIYDEHSEQVNCCHFTNNSHHLLLATASSDCFLKLWDLTQKECRNTMFGHTNSVNHCRFSPDDKLLASCSADGTLKLWDVKSANERESINVKQFFLNSEEPQEDMEVIVKCCSWSADGASIMVAAKNKIFLFDIHASGLLAEIHTGHHSTIQYCDFSPQNRLAVVALSQCCVELWNMDSCLKVADCRGHLSWVHCVMFSPDGSSFLTSSDDQTIRLWETKKVCENSAIVLKQDIDVVFQENEVMVLAVDNVRHLQLINGKTGQTDYLTEAQVSCCCLSPHLEYIAFGGEDGAIEILELLNNRIFQSRIGHKKTVRHIQFTDDGKTLISSSDDSSIQVWNWQSEEYVFLQAHQETVKDFRLLKNSRLLSWSFDGTVKVWSIITGRIEKDFVCHQDTVLSCDISPDATKFSSTSADKTAKIWSFELLSPLHELRGHKGCVRCSAFSVDSTLLATGDDNGEIRIWNVSNGELLHLCAPISVEEGAATHGGWVTDLCFSPDSKMLVSAGGYLKWWSVDTGESSQIFYTNGTNLKKIHVSPDFKTYVTVDNLGSDEISSETGVDRQDWSPKLESRTV</sequence>
<organism evidence="7 8">
    <name type="scientific">Felis catus</name>
    <name type="common">Cat</name>
    <name type="synonym">Felis silvestris catus</name>
    <dbReference type="NCBI Taxonomy" id="9685"/>
    <lineage>
        <taxon>Eukaryota</taxon>
        <taxon>Metazoa</taxon>
        <taxon>Chordata</taxon>
        <taxon>Craniata</taxon>
        <taxon>Vertebrata</taxon>
        <taxon>Euteleostomi</taxon>
        <taxon>Mammalia</taxon>
        <taxon>Eutheria</taxon>
        <taxon>Laurasiatheria</taxon>
        <taxon>Carnivora</taxon>
        <taxon>Feliformia</taxon>
        <taxon>Felidae</taxon>
        <taxon>Felinae</taxon>
        <taxon>Felis</taxon>
    </lineage>
</organism>
<keyword evidence="2" id="KW-0053">Apoptosis</keyword>
<dbReference type="SMART" id="SM00320">
    <property type="entry name" value="WD40"/>
    <property type="match status" value="13"/>
</dbReference>
<dbReference type="Gene3D" id="1.10.10.10">
    <property type="entry name" value="Winged helix-like DNA-binding domain superfamily/Winged helix DNA-binding domain"/>
    <property type="match status" value="1"/>
</dbReference>
<dbReference type="InterPro" id="IPR017251">
    <property type="entry name" value="Apaf-1"/>
</dbReference>
<dbReference type="GeneTree" id="ENSGT00940000157710"/>
<keyword evidence="8" id="KW-1185">Reference proteome</keyword>
<dbReference type="InterPro" id="IPR011029">
    <property type="entry name" value="DEATH-like_dom_sf"/>
</dbReference>
<reference evidence="7 8" key="1">
    <citation type="submission" date="2021-02" db="EMBL/GenBank/DDBJ databases">
        <title>Safari Cat Assemblies.</title>
        <authorList>
            <person name="Bredemeyer K.R."/>
            <person name="Murphy W.J."/>
        </authorList>
    </citation>
    <scope>NUCLEOTIDE SEQUENCE [LARGE SCALE GENOMIC DNA]</scope>
</reference>
<evidence type="ECO:0000256" key="2">
    <source>
        <dbReference type="ARBA" id="ARBA00022703"/>
    </source>
</evidence>
<evidence type="ECO:0000313" key="7">
    <source>
        <dbReference type="Ensembl" id="ENSFCTP00005044019.1"/>
    </source>
</evidence>
<feature type="domain" description="CARD" evidence="6">
    <location>
        <begin position="1"/>
        <end position="90"/>
    </location>
</feature>
<dbReference type="PIRSF" id="PIRSF037646">
    <property type="entry name" value="Apop_pept_activating-1"/>
    <property type="match status" value="1"/>
</dbReference>
<reference evidence="7" key="2">
    <citation type="submission" date="2025-08" db="UniProtKB">
        <authorList>
            <consortium name="Ensembl"/>
        </authorList>
    </citation>
    <scope>IDENTIFICATION</scope>
    <source>
        <strain evidence="7">breed Abyssinian</strain>
    </source>
</reference>
<feature type="region of interest" description="Disordered" evidence="5">
    <location>
        <begin position="1246"/>
        <end position="1265"/>
    </location>
</feature>
<dbReference type="PROSITE" id="PS50209">
    <property type="entry name" value="CARD"/>
    <property type="match status" value="1"/>
</dbReference>
<evidence type="ECO:0000256" key="1">
    <source>
        <dbReference type="ARBA" id="ARBA00022574"/>
    </source>
</evidence>
<reference evidence="7" key="3">
    <citation type="submission" date="2025-09" db="UniProtKB">
        <authorList>
            <consortium name="Ensembl"/>
        </authorList>
    </citation>
    <scope>IDENTIFICATION</scope>
    <source>
        <strain evidence="7">breed Abyssinian</strain>
    </source>
</reference>
<dbReference type="InterPro" id="IPR001315">
    <property type="entry name" value="CARD"/>
</dbReference>
<dbReference type="SUPFAM" id="SSF52540">
    <property type="entry name" value="P-loop containing nucleoside triphosphate hydrolases"/>
    <property type="match status" value="1"/>
</dbReference>
<dbReference type="SUPFAM" id="SSF50978">
    <property type="entry name" value="WD40 repeat-like"/>
    <property type="match status" value="2"/>
</dbReference>
<dbReference type="InterPro" id="IPR027417">
    <property type="entry name" value="P-loop_NTPase"/>
</dbReference>